<dbReference type="SUPFAM" id="SSF51735">
    <property type="entry name" value="NAD(P)-binding Rossmann-fold domains"/>
    <property type="match status" value="1"/>
</dbReference>
<organism evidence="3 4">
    <name type="scientific">Steinernema carpocapsae</name>
    <name type="common">Entomopathogenic nematode</name>
    <dbReference type="NCBI Taxonomy" id="34508"/>
    <lineage>
        <taxon>Eukaryota</taxon>
        <taxon>Metazoa</taxon>
        <taxon>Ecdysozoa</taxon>
        <taxon>Nematoda</taxon>
        <taxon>Chromadorea</taxon>
        <taxon>Rhabditida</taxon>
        <taxon>Tylenchina</taxon>
        <taxon>Panagrolaimomorpha</taxon>
        <taxon>Strongyloidoidea</taxon>
        <taxon>Steinernematidae</taxon>
        <taxon>Steinernema</taxon>
    </lineage>
</organism>
<dbReference type="AlphaFoldDB" id="A0A4U5NVJ7"/>
<dbReference type="GO" id="GO:0005739">
    <property type="term" value="C:mitochondrion"/>
    <property type="evidence" value="ECO:0007669"/>
    <property type="project" value="TreeGrafter"/>
</dbReference>
<proteinExistence type="inferred from homology"/>
<dbReference type="GO" id="GO:0005886">
    <property type="term" value="C:plasma membrane"/>
    <property type="evidence" value="ECO:0007669"/>
    <property type="project" value="TreeGrafter"/>
</dbReference>
<dbReference type="STRING" id="34508.A0A4U5NVJ7"/>
<gene>
    <name evidence="3" type="ORF">L596_011707</name>
</gene>
<dbReference type="EMBL" id="AZBU02000003">
    <property type="protein sequence ID" value="TKR87290.1"/>
    <property type="molecule type" value="Genomic_DNA"/>
</dbReference>
<dbReference type="Gene3D" id="3.40.50.720">
    <property type="entry name" value="NAD(P)-binding Rossmann-like Domain"/>
    <property type="match status" value="1"/>
</dbReference>
<dbReference type="InterPro" id="IPR005097">
    <property type="entry name" value="Sacchrp_dh_NADP-bd"/>
</dbReference>
<accession>A0A4U5NVJ7</accession>
<dbReference type="GO" id="GO:0009247">
    <property type="term" value="P:glycolipid biosynthetic process"/>
    <property type="evidence" value="ECO:0007669"/>
    <property type="project" value="TreeGrafter"/>
</dbReference>
<comment type="caution">
    <text evidence="3">The sequence shown here is derived from an EMBL/GenBank/DDBJ whole genome shotgun (WGS) entry which is preliminary data.</text>
</comment>
<reference evidence="3 4" key="2">
    <citation type="journal article" date="2019" name="G3 (Bethesda)">
        <title>Hybrid Assembly of the Genome of the Entomopathogenic Nematode Steinernema carpocapsae Identifies the X-Chromosome.</title>
        <authorList>
            <person name="Serra L."/>
            <person name="Macchietto M."/>
            <person name="Macias-Munoz A."/>
            <person name="McGill C.J."/>
            <person name="Rodriguez I.M."/>
            <person name="Rodriguez B."/>
            <person name="Murad R."/>
            <person name="Mortazavi A."/>
        </authorList>
    </citation>
    <scope>NUCLEOTIDE SEQUENCE [LARGE SCALE GENOMIC DNA]</scope>
    <source>
        <strain evidence="3 4">ALL</strain>
    </source>
</reference>
<protein>
    <recommendedName>
        <fullName evidence="2">Saccharopine dehydrogenase NADP binding domain-containing protein</fullName>
    </recommendedName>
</protein>
<keyword evidence="4" id="KW-1185">Reference proteome</keyword>
<dbReference type="FunFam" id="3.40.50.720:FF:000178">
    <property type="entry name" value="Saccharopine dehydrogenase-like oxidoreductase"/>
    <property type="match status" value="1"/>
</dbReference>
<dbReference type="InterPro" id="IPR051276">
    <property type="entry name" value="Saccharopine_DH-like_oxidrdct"/>
</dbReference>
<evidence type="ECO:0000313" key="4">
    <source>
        <dbReference type="Proteomes" id="UP000298663"/>
    </source>
</evidence>
<dbReference type="GO" id="GO:0005811">
    <property type="term" value="C:lipid droplet"/>
    <property type="evidence" value="ECO:0007669"/>
    <property type="project" value="TreeGrafter"/>
</dbReference>
<evidence type="ECO:0000313" key="3">
    <source>
        <dbReference type="EMBL" id="TKR87290.1"/>
    </source>
</evidence>
<sequence length="430" mass="47750">MSSCRFDLVVYGVTGITGALIFEYLVKSEYSSVKYAVAGRSEAKLKTALKMIGERCGRNLNSTPILIADSSKPETLAAMAKRAKVIINAVGPFRLYGEAVVKAAIENGAHQIDVAGEPAWIEKMESKYHDLAKEKGVYVVGATGFDSLPCDLGLHFLKRNFQGDLSHIETVIHPKFGEAGYNFSATTYDSLLLGLSEAKVDELRNLRKKIMPGKMPFSPFNAPKRPFVSYLKEVDGYVFPFHGADKSIVTRSQYNDFKENDTRPVRVDTLYRAQSYWWAKGTLLWLGAINGLIEYDTLKSLMKKHPKIFSFHFFTKDGPTRAQLDQASFTYWFIGHGWNEKLPASEQHKTAPDVKVVAKCEGPDPGYFTTAGCVVSSSMTLLEDQKFLPGSGGVFTTASAFGKTRIYERLASFGITFNLVTQEKTSKARL</sequence>
<name>A0A4U5NVJ7_STECR</name>
<feature type="domain" description="Saccharopine dehydrogenase NADP binding" evidence="2">
    <location>
        <begin position="9"/>
        <end position="140"/>
    </location>
</feature>
<dbReference type="PANTHER" id="PTHR12286">
    <property type="entry name" value="SACCHAROPINE DEHYDROGENASE-LIKE OXIDOREDUCTASE"/>
    <property type="match status" value="1"/>
</dbReference>
<dbReference type="PANTHER" id="PTHR12286:SF5">
    <property type="entry name" value="SACCHAROPINE DEHYDROGENASE-LIKE OXIDOREDUCTASE"/>
    <property type="match status" value="1"/>
</dbReference>
<evidence type="ECO:0000256" key="1">
    <source>
        <dbReference type="ARBA" id="ARBA00038048"/>
    </source>
</evidence>
<dbReference type="OrthoDB" id="10268090at2759"/>
<comment type="similarity">
    <text evidence="1">Belongs to the saccharopine dehydrogenase family.</text>
</comment>
<dbReference type="InterPro" id="IPR036291">
    <property type="entry name" value="NAD(P)-bd_dom_sf"/>
</dbReference>
<reference evidence="3 4" key="1">
    <citation type="journal article" date="2015" name="Genome Biol.">
        <title>Comparative genomics of Steinernema reveals deeply conserved gene regulatory networks.</title>
        <authorList>
            <person name="Dillman A.R."/>
            <person name="Macchietto M."/>
            <person name="Porter C.F."/>
            <person name="Rogers A."/>
            <person name="Williams B."/>
            <person name="Antoshechkin I."/>
            <person name="Lee M.M."/>
            <person name="Goodwin Z."/>
            <person name="Lu X."/>
            <person name="Lewis E.E."/>
            <person name="Goodrich-Blair H."/>
            <person name="Stock S.P."/>
            <person name="Adams B.J."/>
            <person name="Sternberg P.W."/>
            <person name="Mortazavi A."/>
        </authorList>
    </citation>
    <scope>NUCLEOTIDE SEQUENCE [LARGE SCALE GENOMIC DNA]</scope>
    <source>
        <strain evidence="3 4">ALL</strain>
    </source>
</reference>
<dbReference type="Pfam" id="PF03435">
    <property type="entry name" value="Sacchrp_dh_NADP"/>
    <property type="match status" value="1"/>
</dbReference>
<dbReference type="Proteomes" id="UP000298663">
    <property type="component" value="Unassembled WGS sequence"/>
</dbReference>
<evidence type="ECO:0000259" key="2">
    <source>
        <dbReference type="Pfam" id="PF03435"/>
    </source>
</evidence>